<dbReference type="RefSeq" id="WP_083380163.1">
    <property type="nucleotide sequence ID" value="NZ_FNKP01000003.1"/>
</dbReference>
<dbReference type="EMBL" id="FNKP01000003">
    <property type="protein sequence ID" value="SDR48648.1"/>
    <property type="molecule type" value="Genomic_DNA"/>
</dbReference>
<keyword evidence="2" id="KW-0808">Transferase</keyword>
<keyword evidence="3" id="KW-1185">Reference proteome</keyword>
<gene>
    <name evidence="2" type="ORF">SAMN05443245_6249</name>
</gene>
<dbReference type="GO" id="GO:0004792">
    <property type="term" value="F:thiosulfate-cyanide sulfurtransferase activity"/>
    <property type="evidence" value="ECO:0007669"/>
    <property type="project" value="TreeGrafter"/>
</dbReference>
<dbReference type="OrthoDB" id="9789585at2"/>
<protein>
    <submittedName>
        <fullName evidence="2">Rhodanese-related sulfurtransferase</fullName>
    </submittedName>
</protein>
<proteinExistence type="predicted"/>
<dbReference type="CDD" id="cd01534">
    <property type="entry name" value="4RHOD_Repeat_3"/>
    <property type="match status" value="1"/>
</dbReference>
<dbReference type="AlphaFoldDB" id="A0A1H1JGS4"/>
<evidence type="ECO:0000313" key="3">
    <source>
        <dbReference type="Proteomes" id="UP000183487"/>
    </source>
</evidence>
<feature type="domain" description="Rhodanese" evidence="1">
    <location>
        <begin position="278"/>
        <end position="365"/>
    </location>
</feature>
<name>A0A1H1JGS4_9BURK</name>
<dbReference type="PANTHER" id="PTHR44086">
    <property type="entry name" value="THIOSULFATE SULFURTRANSFERASE RDL2, MITOCHONDRIAL-RELATED"/>
    <property type="match status" value="1"/>
</dbReference>
<evidence type="ECO:0000259" key="1">
    <source>
        <dbReference type="PROSITE" id="PS50206"/>
    </source>
</evidence>
<dbReference type="PANTHER" id="PTHR44086:SF10">
    <property type="entry name" value="THIOSULFATE SULFURTRANSFERASE_RHODANESE-LIKE DOMAIN-CONTAINING PROTEIN 3"/>
    <property type="match status" value="1"/>
</dbReference>
<dbReference type="SMART" id="SM00450">
    <property type="entry name" value="RHOD"/>
    <property type="match status" value="4"/>
</dbReference>
<organism evidence="2 3">
    <name type="scientific">Paraburkholderia fungorum</name>
    <dbReference type="NCBI Taxonomy" id="134537"/>
    <lineage>
        <taxon>Bacteria</taxon>
        <taxon>Pseudomonadati</taxon>
        <taxon>Pseudomonadota</taxon>
        <taxon>Betaproteobacteria</taxon>
        <taxon>Burkholderiales</taxon>
        <taxon>Burkholderiaceae</taxon>
        <taxon>Paraburkholderia</taxon>
    </lineage>
</organism>
<dbReference type="Proteomes" id="UP000183487">
    <property type="component" value="Unassembled WGS sequence"/>
</dbReference>
<dbReference type="Pfam" id="PF00581">
    <property type="entry name" value="Rhodanese"/>
    <property type="match status" value="4"/>
</dbReference>
<feature type="domain" description="Rhodanese" evidence="1">
    <location>
        <begin position="143"/>
        <end position="234"/>
    </location>
</feature>
<reference evidence="3" key="1">
    <citation type="submission" date="2016-10" db="EMBL/GenBank/DDBJ databases">
        <authorList>
            <person name="Varghese N."/>
        </authorList>
    </citation>
    <scope>NUCLEOTIDE SEQUENCE [LARGE SCALE GENOMIC DNA]</scope>
    <source>
        <strain evidence="3">GAS106B</strain>
    </source>
</reference>
<dbReference type="Gene3D" id="3.40.250.10">
    <property type="entry name" value="Rhodanese-like domain"/>
    <property type="match status" value="4"/>
</dbReference>
<sequence>MPTQSMPRVSAQTLKRWLHDGDEIALFDVREHGQYGEGHPFFAVPLPYSMLERDVGRLAPNRRARIVVYDDGDNPAAQAANRLREIGYTNVHVLDGGTRAWNETGFVLFKGVNVPSKAFGELVEEIAGTPHVSALTLAQWQRSAHPPVVLDGRPVSEFHAMNIPGASCCPNGELAYRIDAIVADQHTPIVINCAGRTRSIIGAQTLRHLGIGNPVYALANGTQGWFLDDLSLEHGQHRPYPANVQPGDERVRAARALAERAGVEWVSAATVRDWLDAGEHSVYLCDVRTPEEFAQGSLRGAQHAPGGQLQQATDQYIGVRHARIVLFDDDGIRAAVTASWLRQLGHAAFVLDGGLESGLELPADAPFATHLLPEIDAPTLARRLANGDMSVIDLRASAAWIKGHIPGSIWSIRSRLAAVLQQCKPAITLVADDARIAAWAIADLPNANRYDFAVLSGGLEAWRKAGESESTGAEAISPAQRIDYLFFTHDRHAGNKAAAREYLSWETALLAQLDDDEIKEFRPLK</sequence>
<feature type="domain" description="Rhodanese" evidence="1">
    <location>
        <begin position="20"/>
        <end position="110"/>
    </location>
</feature>
<dbReference type="PROSITE" id="PS50206">
    <property type="entry name" value="RHODANESE_3"/>
    <property type="match status" value="4"/>
</dbReference>
<evidence type="ECO:0000313" key="2">
    <source>
        <dbReference type="EMBL" id="SDR48648.1"/>
    </source>
</evidence>
<dbReference type="InterPro" id="IPR001763">
    <property type="entry name" value="Rhodanese-like_dom"/>
</dbReference>
<dbReference type="InterPro" id="IPR036873">
    <property type="entry name" value="Rhodanese-like_dom_sf"/>
</dbReference>
<accession>A0A1H1JGS4</accession>
<dbReference type="SUPFAM" id="SSF52821">
    <property type="entry name" value="Rhodanese/Cell cycle control phosphatase"/>
    <property type="match status" value="4"/>
</dbReference>
<feature type="domain" description="Rhodanese" evidence="1">
    <location>
        <begin position="385"/>
        <end position="471"/>
    </location>
</feature>